<protein>
    <submittedName>
        <fullName evidence="1">Flagellar protein</fullName>
    </submittedName>
</protein>
<dbReference type="RefSeq" id="WP_169200399.1">
    <property type="nucleotide sequence ID" value="NZ_WTVH02000009.1"/>
</dbReference>
<accession>A0ABX1N7H7</accession>
<dbReference type="Proteomes" id="UP000601990">
    <property type="component" value="Unassembled WGS sequence"/>
</dbReference>
<keyword evidence="1" id="KW-0282">Flagellum</keyword>
<dbReference type="InterPro" id="IPR035924">
    <property type="entry name" value="FlaG-like_sf"/>
</dbReference>
<keyword evidence="2" id="KW-1185">Reference proteome</keyword>
<evidence type="ECO:0000313" key="1">
    <source>
        <dbReference type="EMBL" id="NMF95202.1"/>
    </source>
</evidence>
<dbReference type="InterPro" id="IPR005186">
    <property type="entry name" value="FlaG"/>
</dbReference>
<dbReference type="EMBL" id="WTVH01000052">
    <property type="protein sequence ID" value="NMF95202.1"/>
    <property type="molecule type" value="Genomic_DNA"/>
</dbReference>
<proteinExistence type="predicted"/>
<dbReference type="Gene3D" id="3.30.160.170">
    <property type="entry name" value="FlaG-like"/>
    <property type="match status" value="1"/>
</dbReference>
<dbReference type="PANTHER" id="PTHR37166">
    <property type="entry name" value="PROTEIN FLAG"/>
    <property type="match status" value="1"/>
</dbReference>
<dbReference type="PANTHER" id="PTHR37166:SF1">
    <property type="entry name" value="PROTEIN FLAG"/>
    <property type="match status" value="1"/>
</dbReference>
<reference evidence="1" key="1">
    <citation type="submission" date="2019-12" db="EMBL/GenBank/DDBJ databases">
        <title>Comparative genomics gives insights into the taxonomy of the Azoarcus-Aromatoleum group and reveals separate origins of nif in the plant-associated Azoarcus and non-plant-associated Aromatoleum sub-groups.</title>
        <authorList>
            <person name="Lafos M."/>
            <person name="Maluk M."/>
            <person name="Batista M."/>
            <person name="Junghare M."/>
            <person name="Carmona M."/>
            <person name="Faoro H."/>
            <person name="Cruz L.M."/>
            <person name="Battistoni F."/>
            <person name="De Souza E."/>
            <person name="Pedrosa F."/>
            <person name="Chen W.-M."/>
            <person name="Poole P.S."/>
            <person name="Dixon R.A."/>
            <person name="James E.K."/>
        </authorList>
    </citation>
    <scope>NUCLEOTIDE SEQUENCE</scope>
    <source>
        <strain evidence="1">U120</strain>
    </source>
</reference>
<name>A0ABX1N7H7_9RHOO</name>
<dbReference type="Pfam" id="PF03646">
    <property type="entry name" value="FlaG"/>
    <property type="match status" value="1"/>
</dbReference>
<sequence length="124" mass="13081">MAVEQIGAAANAAAAAPVAPVNARPVAPVAESQAPLLTGIKAVQPSDALPALDEVREAVRKIEHVVSPAAQDLRFSIDDETGITVVKLIDTETQTVLRQIPTEEVMEISKALDKLQGLLVRNKV</sequence>
<keyword evidence="1" id="KW-0969">Cilium</keyword>
<evidence type="ECO:0000313" key="2">
    <source>
        <dbReference type="Proteomes" id="UP000601990"/>
    </source>
</evidence>
<gene>
    <name evidence="1" type="ORF">GO608_17990</name>
</gene>
<comment type="caution">
    <text evidence="1">The sequence shown here is derived from an EMBL/GenBank/DDBJ whole genome shotgun (WGS) entry which is preliminary data.</text>
</comment>
<keyword evidence="1" id="KW-0966">Cell projection</keyword>
<dbReference type="SUPFAM" id="SSF160214">
    <property type="entry name" value="FlaG-like"/>
    <property type="match status" value="1"/>
</dbReference>
<organism evidence="1 2">
    <name type="scientific">Aromatoleum buckelii</name>
    <dbReference type="NCBI Taxonomy" id="200254"/>
    <lineage>
        <taxon>Bacteria</taxon>
        <taxon>Pseudomonadati</taxon>
        <taxon>Pseudomonadota</taxon>
        <taxon>Betaproteobacteria</taxon>
        <taxon>Rhodocyclales</taxon>
        <taxon>Rhodocyclaceae</taxon>
        <taxon>Aromatoleum</taxon>
    </lineage>
</organism>